<name>A0AAV5AAU1_9AGAM</name>
<evidence type="ECO:0000313" key="2">
    <source>
        <dbReference type="Proteomes" id="UP001050691"/>
    </source>
</evidence>
<dbReference type="AlphaFoldDB" id="A0AAV5AAU1"/>
<evidence type="ECO:0000313" key="1">
    <source>
        <dbReference type="EMBL" id="GJJ10298.1"/>
    </source>
</evidence>
<dbReference type="Proteomes" id="UP001050691">
    <property type="component" value="Unassembled WGS sequence"/>
</dbReference>
<keyword evidence="2" id="KW-1185">Reference proteome</keyword>
<proteinExistence type="predicted"/>
<accession>A0AAV5AAU1</accession>
<dbReference type="EMBL" id="BPWL01000005">
    <property type="protein sequence ID" value="GJJ10298.1"/>
    <property type="molecule type" value="Genomic_DNA"/>
</dbReference>
<gene>
    <name evidence="1" type="ORF">Clacol_004524</name>
</gene>
<sequence>MSRSMGQLGIHESSTHQYHSWPHVSWRMRQRRFLFAYYYDIILESPKVYVNSLLATLSARLRLRESDAGTTDLHVYPPNRSLRFDDPPNGHFGGDITTVTSRTCHVNGITPDDSHIVTGTCQSIPHDARRVDLTQDRQG</sequence>
<comment type="caution">
    <text evidence="1">The sequence shown here is derived from an EMBL/GenBank/DDBJ whole genome shotgun (WGS) entry which is preliminary data.</text>
</comment>
<reference evidence="1" key="1">
    <citation type="submission" date="2021-10" db="EMBL/GenBank/DDBJ databases">
        <title>De novo Genome Assembly of Clathrus columnatus (Basidiomycota, Fungi) Using Illumina and Nanopore Sequence Data.</title>
        <authorList>
            <person name="Ogiso-Tanaka E."/>
            <person name="Itagaki H."/>
            <person name="Hosoya T."/>
            <person name="Hosaka K."/>
        </authorList>
    </citation>
    <scope>NUCLEOTIDE SEQUENCE</scope>
    <source>
        <strain evidence="1">MO-923</strain>
    </source>
</reference>
<protein>
    <submittedName>
        <fullName evidence="1">Uncharacterized protein</fullName>
    </submittedName>
</protein>
<organism evidence="1 2">
    <name type="scientific">Clathrus columnatus</name>
    <dbReference type="NCBI Taxonomy" id="1419009"/>
    <lineage>
        <taxon>Eukaryota</taxon>
        <taxon>Fungi</taxon>
        <taxon>Dikarya</taxon>
        <taxon>Basidiomycota</taxon>
        <taxon>Agaricomycotina</taxon>
        <taxon>Agaricomycetes</taxon>
        <taxon>Phallomycetidae</taxon>
        <taxon>Phallales</taxon>
        <taxon>Clathraceae</taxon>
        <taxon>Clathrus</taxon>
    </lineage>
</organism>